<comment type="caution">
    <text evidence="2">The sequence shown here is derived from an EMBL/GenBank/DDBJ whole genome shotgun (WGS) entry which is preliminary data.</text>
</comment>
<dbReference type="InterPro" id="IPR010657">
    <property type="entry name" value="ImpA_N"/>
</dbReference>
<name>A0AB36K7Q9_9GAMM</name>
<feature type="domain" description="ImpA N-terminal" evidence="1">
    <location>
        <begin position="20"/>
        <end position="97"/>
    </location>
</feature>
<protein>
    <recommendedName>
        <fullName evidence="1">ImpA N-terminal domain-containing protein</fullName>
    </recommendedName>
</protein>
<sequence length="428" mass="48318">MSFILSIDNQPFRVIQDVQPLRDDERYQAIRDQINKRHSPLSGGTDWQFVKDNCQALASEQGIDLLLSGYYAVAALKVGGLAGFANGLELILACLNNEEAVSEKRARARKEALEWVNARVLGELNQIKPDQQALRDLYRCERLCDALYHVLAQQQPSYTVDYEGLAYVLFEHIDRIETRFHSAIKQQQKNESLNPTITVKKSRLRSSLAGIAGAGLVVIAWLGYPHIPYFQTPYKVETSQPSLNNVQALSMFSKQHSPATLSRWEPQFIPLYTDAVEQEMAQSVEAAKTSAKQHLNALTTLYGDNEKTTSLVATYQAERAEALESTAKYIDKFRAVRTKMANIALLAEQNRWWALQKQTRSLESFAIGLSPIYGRADYVTTLVEQGEIDKANQELSVLIERLNHLSWKVSQLQEVVDENQSKAVQRGQ</sequence>
<dbReference type="EMBL" id="MUEO01000011">
    <property type="protein sequence ID" value="OOE44839.1"/>
    <property type="molecule type" value="Genomic_DNA"/>
</dbReference>
<reference evidence="2 3" key="1">
    <citation type="journal article" date="2017" name="Genome Announc.">
        <title>Draft Genome Sequences of Salinivibrio proteolyticus, Salinivibrio sharmensis, Salinivibrio siamensis, Salinivibrio costicola subsp. alcaliphilus, Salinivibrio costicola subsp. vallismortis, and 29 New Isolates Belonging to the Genus Salinivibrio.</title>
        <authorList>
            <person name="Lopez-Hermoso C."/>
            <person name="de la Haba R.R."/>
            <person name="Sanchez-Porro C."/>
            <person name="Bayliss S.C."/>
            <person name="Feil E.J."/>
            <person name="Ventosa A."/>
        </authorList>
    </citation>
    <scope>NUCLEOTIDE SEQUENCE [LARGE SCALE GENOMIC DNA]</scope>
    <source>
        <strain evidence="2 3">IC202</strain>
    </source>
</reference>
<organism evidence="2 3">
    <name type="scientific">Salinivibrio kushneri</name>
    <dbReference type="NCBI Taxonomy" id="1908198"/>
    <lineage>
        <taxon>Bacteria</taxon>
        <taxon>Pseudomonadati</taxon>
        <taxon>Pseudomonadota</taxon>
        <taxon>Gammaproteobacteria</taxon>
        <taxon>Vibrionales</taxon>
        <taxon>Vibrionaceae</taxon>
        <taxon>Salinivibrio</taxon>
    </lineage>
</organism>
<dbReference type="AlphaFoldDB" id="A0AB36K7Q9"/>
<gene>
    <name evidence="2" type="ORF">BZG09_06185</name>
</gene>
<evidence type="ECO:0000313" key="2">
    <source>
        <dbReference type="EMBL" id="OOE44839.1"/>
    </source>
</evidence>
<dbReference type="Proteomes" id="UP000188726">
    <property type="component" value="Unassembled WGS sequence"/>
</dbReference>
<dbReference type="PANTHER" id="PTHR37024">
    <property type="entry name" value="TYPE VI SECRETION SYSTEM DUF2094 AND IMPA-RELATED DOMAIN PROTEIN"/>
    <property type="match status" value="1"/>
</dbReference>
<evidence type="ECO:0000313" key="3">
    <source>
        <dbReference type="Proteomes" id="UP000188726"/>
    </source>
</evidence>
<proteinExistence type="predicted"/>
<evidence type="ECO:0000259" key="1">
    <source>
        <dbReference type="Pfam" id="PF06812"/>
    </source>
</evidence>
<accession>A0AB36K7Q9</accession>
<dbReference type="RefSeq" id="WP_077457769.1">
    <property type="nucleotide sequence ID" value="NZ_MUEL01000032.1"/>
</dbReference>
<dbReference type="PANTHER" id="PTHR37024:SF5">
    <property type="entry name" value="IMPA N-TERMINAL DOMAIN-CONTAINING PROTEIN"/>
    <property type="match status" value="1"/>
</dbReference>
<dbReference type="Pfam" id="PF06812">
    <property type="entry name" value="ImpA_N"/>
    <property type="match status" value="1"/>
</dbReference>